<feature type="signal peptide" evidence="11">
    <location>
        <begin position="1"/>
        <end position="16"/>
    </location>
</feature>
<dbReference type="FunFam" id="2.70.100.10:FF:000001">
    <property type="entry name" value="Glucanase"/>
    <property type="match status" value="1"/>
</dbReference>
<feature type="compositionally biased region" description="Polar residues" evidence="10">
    <location>
        <begin position="15"/>
        <end position="26"/>
    </location>
</feature>
<evidence type="ECO:0000256" key="6">
    <source>
        <dbReference type="ARBA" id="ARBA00023001"/>
    </source>
</evidence>
<feature type="chain" id="PRO_5002674952" description="cellulose 1,4-beta-cellobiosidase (non-reducing end)" evidence="11">
    <location>
        <begin position="17"/>
        <end position="446"/>
    </location>
</feature>
<dbReference type="EC" id="3.2.1.91" evidence="3"/>
<evidence type="ECO:0000313" key="12">
    <source>
        <dbReference type="EMBL" id="BAF57342.1"/>
    </source>
</evidence>
<dbReference type="CDD" id="cd07999">
    <property type="entry name" value="GH7_CBH_EG"/>
    <property type="match status" value="1"/>
</dbReference>
<comment type="catalytic activity">
    <reaction evidence="1">
        <text>Hydrolysis of (1-&gt;4)-beta-D-glucosidic linkages in cellulose and cellotetraose, releasing cellobiose from the non-reducing ends of the chains.</text>
        <dbReference type="EC" id="3.2.1.91"/>
    </reaction>
</comment>
<keyword evidence="8" id="KW-0326">Glycosidase</keyword>
<dbReference type="AlphaFoldDB" id="A4UWT2"/>
<dbReference type="PANTHER" id="PTHR33753:SF2">
    <property type="entry name" value="GLYCOSIDE HYDROLASE FAMILY 7 PROTEIN"/>
    <property type="match status" value="1"/>
</dbReference>
<evidence type="ECO:0000256" key="10">
    <source>
        <dbReference type="SAM" id="MobiDB-lite"/>
    </source>
</evidence>
<dbReference type="PANTHER" id="PTHR33753">
    <property type="entry name" value="1,4-BETA-D-GLUCAN CELLOBIOHYDROLASE B"/>
    <property type="match status" value="1"/>
</dbReference>
<evidence type="ECO:0000256" key="3">
    <source>
        <dbReference type="ARBA" id="ARBA00012561"/>
    </source>
</evidence>
<sequence length="446" mass="47970">MLVIALILRGLSVGTGTQQSETHPSLSWQQTSKGGSGQSVSGSVVLDSNWRWTHTTDGTTNCYDGNEWSSDLCPDASTCSSNCVLEGADYSGTYGITGSGSSLKLGFVTKGSYSTNIGSRVYLLGDESHYKLFKLENNEFTFTVDDSNLECGLNGALYFVAMDEDGGASKYSGAKPGAKYGMGYCDAQCPHDMKFINGDANVEGWKPSDNDENAGTGKWGACCTEMDIWEANKYATAYTPHICTKNGEYRCEGTDCGDTKDNNRYGGVCDKDGCDFNSWRMGNQSFWGPGLIIDTGKPVTVVTQFLADGGSLSEIRRKYVQGGKVIENTVTKISGMDEFDSITDEFCNQQKKAFRDTNDFEKKGGLKGLGTAVDAGVVLVLSLWDDHDVNMLWLDSIYPTDSGSKAGADRGPCATSSGVPKDVESNYASASVTFSDIKFGPIDSTY</sequence>
<keyword evidence="5 12" id="KW-0378">Hydrolase</keyword>
<evidence type="ECO:0000256" key="1">
    <source>
        <dbReference type="ARBA" id="ARBA00001641"/>
    </source>
</evidence>
<evidence type="ECO:0000256" key="7">
    <source>
        <dbReference type="ARBA" id="ARBA00023277"/>
    </source>
</evidence>
<feature type="compositionally biased region" description="Low complexity" evidence="10">
    <location>
        <begin position="27"/>
        <end position="41"/>
    </location>
</feature>
<dbReference type="InterPro" id="IPR001722">
    <property type="entry name" value="Glyco_hydro_7"/>
</dbReference>
<comment type="similarity">
    <text evidence="2">Belongs to the glycosyl hydrolase 7 (cellulase C) family.</text>
</comment>
<dbReference type="EMBL" id="AB274583">
    <property type="protein sequence ID" value="BAF57342.1"/>
    <property type="molecule type" value="mRNA"/>
</dbReference>
<keyword evidence="6" id="KW-0136">Cellulose degradation</keyword>
<dbReference type="GO" id="GO:0016162">
    <property type="term" value="F:cellulose 1,4-beta-cellobiosidase activity"/>
    <property type="evidence" value="ECO:0007669"/>
    <property type="project" value="UniProtKB-EC"/>
</dbReference>
<evidence type="ECO:0000256" key="2">
    <source>
        <dbReference type="ARBA" id="ARBA00006044"/>
    </source>
</evidence>
<dbReference type="SUPFAM" id="SSF49899">
    <property type="entry name" value="Concanavalin A-like lectins/glucanases"/>
    <property type="match status" value="1"/>
</dbReference>
<feature type="region of interest" description="Disordered" evidence="10">
    <location>
        <begin position="15"/>
        <end position="41"/>
    </location>
</feature>
<evidence type="ECO:0000256" key="11">
    <source>
        <dbReference type="SAM" id="SignalP"/>
    </source>
</evidence>
<dbReference type="GO" id="GO:0030245">
    <property type="term" value="P:cellulose catabolic process"/>
    <property type="evidence" value="ECO:0007669"/>
    <property type="project" value="UniProtKB-KW"/>
</dbReference>
<accession>A4UWT2</accession>
<keyword evidence="7" id="KW-0119">Carbohydrate metabolism</keyword>
<dbReference type="Gene3D" id="2.70.100.10">
    <property type="entry name" value="Glycoside hydrolase, family 7, domain"/>
    <property type="match status" value="1"/>
</dbReference>
<dbReference type="InterPro" id="IPR013320">
    <property type="entry name" value="ConA-like_dom_sf"/>
</dbReference>
<organism evidence="12">
    <name type="scientific">uncultured symbiotic protist of Hodotermopsis sjoestedti</name>
    <dbReference type="NCBI Taxonomy" id="403659"/>
    <lineage>
        <taxon>Eukaryota</taxon>
        <taxon>environmental samples</taxon>
    </lineage>
</organism>
<dbReference type="InterPro" id="IPR037019">
    <property type="entry name" value="Glyco_hydro_7_sf"/>
</dbReference>
<dbReference type="Pfam" id="PF00840">
    <property type="entry name" value="Glyco_hydro_7"/>
    <property type="match status" value="1"/>
</dbReference>
<evidence type="ECO:0000256" key="9">
    <source>
        <dbReference type="ARBA" id="ARBA00023326"/>
    </source>
</evidence>
<name>A4UWT2_9EUKA</name>
<evidence type="ECO:0000256" key="4">
    <source>
        <dbReference type="ARBA" id="ARBA00022729"/>
    </source>
</evidence>
<keyword evidence="9" id="KW-0624">Polysaccharide degradation</keyword>
<keyword evidence="4 11" id="KW-0732">Signal</keyword>
<proteinExistence type="evidence at transcript level"/>
<dbReference type="PRINTS" id="PR00734">
    <property type="entry name" value="GLHYDRLASE7"/>
</dbReference>
<protein>
    <recommendedName>
        <fullName evidence="3">cellulose 1,4-beta-cellobiosidase (non-reducing end)</fullName>
        <ecNumber evidence="3">3.2.1.91</ecNumber>
    </recommendedName>
</protein>
<dbReference type="CAZy" id="GH7">
    <property type="family name" value="Glycoside Hydrolase Family 7"/>
</dbReference>
<reference evidence="12" key="1">
    <citation type="journal article" date="2010" name="PLoS ONE">
        <title>Phylogenetic analysis of cellulolytic enzyme genes from representative lineages of termites and a related cockroach.</title>
        <authorList>
            <person name="Todaka N."/>
            <person name="Inoue T."/>
            <person name="Saita K."/>
            <person name="Ohkuma M."/>
            <person name="Nalepa C.A."/>
            <person name="Lenz M."/>
            <person name="Kudo T."/>
            <person name="Moriya S."/>
        </authorList>
    </citation>
    <scope>NUCLEOTIDE SEQUENCE</scope>
</reference>
<evidence type="ECO:0000256" key="8">
    <source>
        <dbReference type="ARBA" id="ARBA00023295"/>
    </source>
</evidence>
<evidence type="ECO:0000256" key="5">
    <source>
        <dbReference type="ARBA" id="ARBA00022801"/>
    </source>
</evidence>